<dbReference type="EMBL" id="JAVDQN010000002">
    <property type="protein sequence ID" value="MDR6376125.1"/>
    <property type="molecule type" value="Genomic_DNA"/>
</dbReference>
<evidence type="ECO:0000256" key="3">
    <source>
        <dbReference type="ARBA" id="ARBA00023125"/>
    </source>
</evidence>
<dbReference type="PANTHER" id="PTHR30055:SF235">
    <property type="entry name" value="TRANSCRIPTIONAL REGULATORY PROTEIN"/>
    <property type="match status" value="1"/>
</dbReference>
<dbReference type="Proteomes" id="UP001185254">
    <property type="component" value="Unassembled WGS sequence"/>
</dbReference>
<proteinExistence type="predicted"/>
<comment type="caution">
    <text evidence="8">The sequence shown here is derived from an EMBL/GenBank/DDBJ whole genome shotgun (WGS) entry which is preliminary data.</text>
</comment>
<dbReference type="InterPro" id="IPR001647">
    <property type="entry name" value="HTH_TetR"/>
</dbReference>
<dbReference type="Gene3D" id="1.10.357.10">
    <property type="entry name" value="Tetracycline Repressor, domain 2"/>
    <property type="match status" value="1"/>
</dbReference>
<protein>
    <submittedName>
        <fullName evidence="8">AcrR family transcriptional regulator</fullName>
    </submittedName>
</protein>
<evidence type="ECO:0000256" key="5">
    <source>
        <dbReference type="PROSITE-ProRule" id="PRU00335"/>
    </source>
</evidence>
<gene>
    <name evidence="8" type="ORF">J2776_002825</name>
</gene>
<keyword evidence="2" id="KW-0805">Transcription regulation</keyword>
<evidence type="ECO:0000259" key="7">
    <source>
        <dbReference type="PROSITE" id="PS50977"/>
    </source>
</evidence>
<organism evidence="8 9">
    <name type="scientific">Paraburkholderia caledonica</name>
    <dbReference type="NCBI Taxonomy" id="134536"/>
    <lineage>
        <taxon>Bacteria</taxon>
        <taxon>Pseudomonadati</taxon>
        <taxon>Pseudomonadota</taxon>
        <taxon>Betaproteobacteria</taxon>
        <taxon>Burkholderiales</taxon>
        <taxon>Burkholderiaceae</taxon>
        <taxon>Paraburkholderia</taxon>
    </lineage>
</organism>
<dbReference type="Pfam" id="PF17939">
    <property type="entry name" value="TetR_C_30"/>
    <property type="match status" value="1"/>
</dbReference>
<feature type="DNA-binding region" description="H-T-H motif" evidence="5">
    <location>
        <begin position="51"/>
        <end position="70"/>
    </location>
</feature>
<evidence type="ECO:0000313" key="9">
    <source>
        <dbReference type="Proteomes" id="UP001185254"/>
    </source>
</evidence>
<evidence type="ECO:0000313" key="8">
    <source>
        <dbReference type="EMBL" id="MDR6376125.1"/>
    </source>
</evidence>
<evidence type="ECO:0000256" key="6">
    <source>
        <dbReference type="SAM" id="MobiDB-lite"/>
    </source>
</evidence>
<dbReference type="SUPFAM" id="SSF46689">
    <property type="entry name" value="Homeodomain-like"/>
    <property type="match status" value="1"/>
</dbReference>
<keyword evidence="3 5" id="KW-0238">DNA-binding</keyword>
<dbReference type="InterPro" id="IPR009057">
    <property type="entry name" value="Homeodomain-like_sf"/>
</dbReference>
<dbReference type="PANTHER" id="PTHR30055">
    <property type="entry name" value="HTH-TYPE TRANSCRIPTIONAL REGULATOR RUTR"/>
    <property type="match status" value="1"/>
</dbReference>
<dbReference type="InterPro" id="IPR041586">
    <property type="entry name" value="PsrA_TetR_C"/>
</dbReference>
<keyword evidence="9" id="KW-1185">Reference proteome</keyword>
<dbReference type="PROSITE" id="PS01081">
    <property type="entry name" value="HTH_TETR_1"/>
    <property type="match status" value="1"/>
</dbReference>
<accession>A0ABU1KYT3</accession>
<dbReference type="PROSITE" id="PS50977">
    <property type="entry name" value="HTH_TETR_2"/>
    <property type="match status" value="1"/>
</dbReference>
<dbReference type="InterPro" id="IPR050109">
    <property type="entry name" value="HTH-type_TetR-like_transc_reg"/>
</dbReference>
<evidence type="ECO:0000256" key="1">
    <source>
        <dbReference type="ARBA" id="ARBA00022491"/>
    </source>
</evidence>
<keyword evidence="1" id="KW-0678">Repressor</keyword>
<dbReference type="SUPFAM" id="SSF48498">
    <property type="entry name" value="Tetracyclin repressor-like, C-terminal domain"/>
    <property type="match status" value="1"/>
</dbReference>
<dbReference type="PRINTS" id="PR00455">
    <property type="entry name" value="HTHTETR"/>
</dbReference>
<evidence type="ECO:0000256" key="2">
    <source>
        <dbReference type="ARBA" id="ARBA00023015"/>
    </source>
</evidence>
<dbReference type="InterPro" id="IPR036271">
    <property type="entry name" value="Tet_transcr_reg_TetR-rel_C_sf"/>
</dbReference>
<evidence type="ECO:0000256" key="4">
    <source>
        <dbReference type="ARBA" id="ARBA00023163"/>
    </source>
</evidence>
<reference evidence="8 9" key="1">
    <citation type="submission" date="2023-07" db="EMBL/GenBank/DDBJ databases">
        <title>Sorghum-associated microbial communities from plants grown in Nebraska, USA.</title>
        <authorList>
            <person name="Schachtman D."/>
        </authorList>
    </citation>
    <scope>NUCLEOTIDE SEQUENCE [LARGE SCALE GENOMIC DNA]</scope>
    <source>
        <strain evidence="8 9">DS1039</strain>
    </source>
</reference>
<feature type="region of interest" description="Disordered" evidence="6">
    <location>
        <begin position="1"/>
        <end position="29"/>
    </location>
</feature>
<keyword evidence="4" id="KW-0804">Transcription</keyword>
<sequence length="254" mass="27913">MSISKIAAGATDTPIEPTQTDARRKKGEATREKILSVATRLLAEQGYNGVSLRQVCTEAEVNLALMSYHFGTKEKLLLAIFERGTRLINEERARNIESLEESTASGATADLEAILEAFVDPTMKATSPANPDDLNFLRLSGRMASDPTPEVRHVISKVYDHVALRFVRLLRAACKHLDDREFFMRLVFFYGAMLYTRADTGRVNSIAEQMSVSIGPLSGIEASHLMIPFLAAGFRAPATPHATASKSAASRKKR</sequence>
<dbReference type="RefSeq" id="WP_310066540.1">
    <property type="nucleotide sequence ID" value="NZ_JAVDQN010000002.1"/>
</dbReference>
<name>A0ABU1KYT3_9BURK</name>
<feature type="domain" description="HTH tetR-type" evidence="7">
    <location>
        <begin position="28"/>
        <end position="88"/>
    </location>
</feature>
<dbReference type="InterPro" id="IPR023772">
    <property type="entry name" value="DNA-bd_HTH_TetR-type_CS"/>
</dbReference>
<dbReference type="Pfam" id="PF00440">
    <property type="entry name" value="TetR_N"/>
    <property type="match status" value="1"/>
</dbReference>